<evidence type="ECO:0000313" key="1">
    <source>
        <dbReference type="EMBL" id="AHF13602.1"/>
    </source>
</evidence>
<keyword evidence="2" id="KW-1185">Reference proteome</keyword>
<gene>
    <name evidence="1" type="ORF">BARVI_02485</name>
</gene>
<dbReference type="AlphaFoldDB" id="W0ES65"/>
<sequence>MKLMLIKDVMLYLISQRYKFESESQPAALLAVPSNAVFNKSKIVKGESSGKRKRCFQV</sequence>
<dbReference type="EMBL" id="CP007034">
    <property type="protein sequence ID" value="AHF13602.1"/>
    <property type="molecule type" value="Genomic_DNA"/>
</dbReference>
<accession>W0ES65</accession>
<protein>
    <submittedName>
        <fullName evidence="1">Uncharacterized protein</fullName>
    </submittedName>
</protein>
<dbReference type="HOGENOM" id="CLU_2970113_0_0_10"/>
<reference evidence="1 2" key="1">
    <citation type="submission" date="2013-12" db="EMBL/GenBank/DDBJ databases">
        <authorList>
            <consortium name="DOE Joint Genome Institute"/>
            <person name="Eisen J."/>
            <person name="Huntemann M."/>
            <person name="Han J."/>
            <person name="Chen A."/>
            <person name="Kyrpides N."/>
            <person name="Mavromatis K."/>
            <person name="Markowitz V."/>
            <person name="Palaniappan K."/>
            <person name="Ivanova N."/>
            <person name="Schaumberg A."/>
            <person name="Pati A."/>
            <person name="Liolios K."/>
            <person name="Nordberg H.P."/>
            <person name="Cantor M.N."/>
            <person name="Hua S.X."/>
            <person name="Woyke T."/>
        </authorList>
    </citation>
    <scope>NUCLEOTIDE SEQUENCE [LARGE SCALE GENOMIC DNA]</scope>
    <source>
        <strain evidence="2">DSM 18177</strain>
    </source>
</reference>
<organism evidence="1 2">
    <name type="scientific">Barnesiella viscericola DSM 18177</name>
    <dbReference type="NCBI Taxonomy" id="880074"/>
    <lineage>
        <taxon>Bacteria</taxon>
        <taxon>Pseudomonadati</taxon>
        <taxon>Bacteroidota</taxon>
        <taxon>Bacteroidia</taxon>
        <taxon>Bacteroidales</taxon>
        <taxon>Barnesiellaceae</taxon>
        <taxon>Barnesiella</taxon>
    </lineage>
</organism>
<proteinExistence type="predicted"/>
<dbReference type="Proteomes" id="UP000018901">
    <property type="component" value="Chromosome"/>
</dbReference>
<name>W0ES65_9BACT</name>
<dbReference type="KEGG" id="bvs:BARVI_02485"/>
<evidence type="ECO:0000313" key="2">
    <source>
        <dbReference type="Proteomes" id="UP000018901"/>
    </source>
</evidence>